<evidence type="ECO:0000313" key="2">
    <source>
        <dbReference type="EMBL" id="PGU04765.1"/>
    </source>
</evidence>
<evidence type="ECO:0000313" key="3">
    <source>
        <dbReference type="Proteomes" id="UP000225766"/>
    </source>
</evidence>
<evidence type="ECO:0000256" key="1">
    <source>
        <dbReference type="SAM" id="Phobius"/>
    </source>
</evidence>
<comment type="caution">
    <text evidence="2">The sequence shown here is derived from an EMBL/GenBank/DDBJ whole genome shotgun (WGS) entry which is preliminary data.</text>
</comment>
<sequence length="73" mass="9209">MVFLFPVYDRDHRSVWLVEFFLRQYSKTHPHYSLPYIFLLLFYMKFHYLATPFKIDSMLFFKRYIKLLLYKKG</sequence>
<protein>
    <submittedName>
        <fullName evidence="2">Uncharacterized protein</fullName>
    </submittedName>
</protein>
<keyword evidence="1" id="KW-1133">Transmembrane helix</keyword>
<proteinExistence type="predicted"/>
<dbReference type="EMBL" id="NUMG01000005">
    <property type="protein sequence ID" value="PGU04765.1"/>
    <property type="molecule type" value="Genomic_DNA"/>
</dbReference>
<organism evidence="2 3">
    <name type="scientific">Bacillus cereus</name>
    <dbReference type="NCBI Taxonomy" id="1396"/>
    <lineage>
        <taxon>Bacteria</taxon>
        <taxon>Bacillati</taxon>
        <taxon>Bacillota</taxon>
        <taxon>Bacilli</taxon>
        <taxon>Bacillales</taxon>
        <taxon>Bacillaceae</taxon>
        <taxon>Bacillus</taxon>
        <taxon>Bacillus cereus group</taxon>
    </lineage>
</organism>
<accession>A0A2C1M416</accession>
<keyword evidence="1" id="KW-0812">Transmembrane</keyword>
<gene>
    <name evidence="2" type="ORF">COD19_07810</name>
</gene>
<dbReference type="AlphaFoldDB" id="A0A2C1M416"/>
<dbReference type="Proteomes" id="UP000225766">
    <property type="component" value="Unassembled WGS sequence"/>
</dbReference>
<reference evidence="2 3" key="1">
    <citation type="submission" date="2017-09" db="EMBL/GenBank/DDBJ databases">
        <title>Large-scale bioinformatics analysis of Bacillus genomes uncovers conserved roles of natural products in bacterial physiology.</title>
        <authorList>
            <consortium name="Agbiome Team Llc"/>
            <person name="Bleich R.M."/>
            <person name="Grubbs K.J."/>
            <person name="Santa Maria K.C."/>
            <person name="Allen S.E."/>
            <person name="Farag S."/>
            <person name="Shank E.A."/>
            <person name="Bowers A."/>
        </authorList>
    </citation>
    <scope>NUCLEOTIDE SEQUENCE [LARGE SCALE GENOMIC DNA]</scope>
    <source>
        <strain evidence="2 3">AFS040105</strain>
    </source>
</reference>
<name>A0A2C1M416_BACCE</name>
<feature type="transmembrane region" description="Helical" evidence="1">
    <location>
        <begin position="34"/>
        <end position="53"/>
    </location>
</feature>
<keyword evidence="1" id="KW-0472">Membrane</keyword>